<dbReference type="SUPFAM" id="SSF51556">
    <property type="entry name" value="Metallo-dependent hydrolases"/>
    <property type="match status" value="1"/>
</dbReference>
<dbReference type="EMBL" id="BOOK01000057">
    <property type="protein sequence ID" value="GII04901.1"/>
    <property type="molecule type" value="Genomic_DNA"/>
</dbReference>
<evidence type="ECO:0000313" key="2">
    <source>
        <dbReference type="EMBL" id="GII04901.1"/>
    </source>
</evidence>
<dbReference type="InterPro" id="IPR013108">
    <property type="entry name" value="Amidohydro_3"/>
</dbReference>
<dbReference type="PANTHER" id="PTHR22642:SF2">
    <property type="entry name" value="PROTEIN LONG AFTER FAR-RED 3"/>
    <property type="match status" value="1"/>
</dbReference>
<dbReference type="InterPro" id="IPR011059">
    <property type="entry name" value="Metal-dep_hydrolase_composite"/>
</dbReference>
<dbReference type="Gene3D" id="2.30.40.10">
    <property type="entry name" value="Urease, subunit C, domain 1"/>
    <property type="match status" value="1"/>
</dbReference>
<feature type="domain" description="Amidohydrolase 3" evidence="1">
    <location>
        <begin position="53"/>
        <end position="544"/>
    </location>
</feature>
<accession>A0A8J3WWI9</accession>
<sequence>MSGGADAVYFGGDIVTVDDALPSAEAVAVEDGRIAAVGDLAHVLALAGADTRMVNLNGAALLPGFVDAHSHLALIGFQAGAANLLPAPDGPVGDLASLCAELVAWTAGETGRLWEWIIGFGYDDAQLPGGEHPTRRELDEVSAERPVLVIHQSSHLGVVNSRALDLLGYHEGTPDPPGGKIRRWPGGTEPNGVLEESAFFPAWGLSAAGFDEAERLRLLLLGQRAMASYGFTTVQDGRLMTPADLELLEHAAERGLFDLDVVAYPDAALVPMLGDREVSVAEYRGRLRIGGVKLGLDGSPQGRTAWLTRPYLTPPGDQGPDYRGYPSMPDSSVVDALVTDAYGKGWQVLAHVNGDAAIDQFLAAVRRATTRHRPVDPRPVAVHAQTAREDQLDAMRELGVIPSFFSMHTFYWGDWYRHTVLGEERAARISPAASARERGMVYTSHHDAPVALPDSMAILSSQVTRVTRSGHVLGPEQRLSPLEAVRATTIHAAHQYFEEAVKGSITVGKLADLVILTRNPLTVPPQEIRGIEVVQTIKEGRVVHPETPEKHGTPQGR</sequence>
<dbReference type="Proteomes" id="UP000634476">
    <property type="component" value="Unassembled WGS sequence"/>
</dbReference>
<dbReference type="Gene3D" id="3.20.20.140">
    <property type="entry name" value="Metal-dependent hydrolases"/>
    <property type="match status" value="1"/>
</dbReference>
<dbReference type="InterPro" id="IPR032466">
    <property type="entry name" value="Metal_Hydrolase"/>
</dbReference>
<dbReference type="CDD" id="cd01300">
    <property type="entry name" value="YtcJ_like"/>
    <property type="match status" value="1"/>
</dbReference>
<organism evidence="2 3">
    <name type="scientific">Planobispora takensis</name>
    <dbReference type="NCBI Taxonomy" id="1367882"/>
    <lineage>
        <taxon>Bacteria</taxon>
        <taxon>Bacillati</taxon>
        <taxon>Actinomycetota</taxon>
        <taxon>Actinomycetes</taxon>
        <taxon>Streptosporangiales</taxon>
        <taxon>Streptosporangiaceae</taxon>
        <taxon>Planobispora</taxon>
    </lineage>
</organism>
<dbReference type="GO" id="GO:0016810">
    <property type="term" value="F:hydrolase activity, acting on carbon-nitrogen (but not peptide) bonds"/>
    <property type="evidence" value="ECO:0007669"/>
    <property type="project" value="InterPro"/>
</dbReference>
<name>A0A8J3WWI9_9ACTN</name>
<evidence type="ECO:0000313" key="3">
    <source>
        <dbReference type="Proteomes" id="UP000634476"/>
    </source>
</evidence>
<dbReference type="SUPFAM" id="SSF51338">
    <property type="entry name" value="Composite domain of metallo-dependent hydrolases"/>
    <property type="match status" value="1"/>
</dbReference>
<dbReference type="AlphaFoldDB" id="A0A8J3WWI9"/>
<dbReference type="Gene3D" id="3.10.310.70">
    <property type="match status" value="1"/>
</dbReference>
<dbReference type="RefSeq" id="WP_203879135.1">
    <property type="nucleotide sequence ID" value="NZ_BOOK01000057.1"/>
</dbReference>
<keyword evidence="3" id="KW-1185">Reference proteome</keyword>
<reference evidence="2" key="1">
    <citation type="submission" date="2021-01" db="EMBL/GenBank/DDBJ databases">
        <title>Whole genome shotgun sequence of Planobispora takensis NBRC 109077.</title>
        <authorList>
            <person name="Komaki H."/>
            <person name="Tamura T."/>
        </authorList>
    </citation>
    <scope>NUCLEOTIDE SEQUENCE</scope>
    <source>
        <strain evidence="2">NBRC 109077</strain>
    </source>
</reference>
<protein>
    <submittedName>
        <fullName evidence="2">Amidohydrolase</fullName>
    </submittedName>
</protein>
<evidence type="ECO:0000259" key="1">
    <source>
        <dbReference type="Pfam" id="PF07969"/>
    </source>
</evidence>
<dbReference type="PANTHER" id="PTHR22642">
    <property type="entry name" value="IMIDAZOLONEPROPIONASE"/>
    <property type="match status" value="1"/>
</dbReference>
<proteinExistence type="predicted"/>
<gene>
    <name evidence="2" type="ORF">Pta02_69090</name>
</gene>
<dbReference type="InterPro" id="IPR033932">
    <property type="entry name" value="YtcJ-like"/>
</dbReference>
<dbReference type="Pfam" id="PF07969">
    <property type="entry name" value="Amidohydro_3"/>
    <property type="match status" value="1"/>
</dbReference>
<comment type="caution">
    <text evidence="2">The sequence shown here is derived from an EMBL/GenBank/DDBJ whole genome shotgun (WGS) entry which is preliminary data.</text>
</comment>